<sequence>MAILSSNMDLTIWVSGKNLLAGEWSMIQNVTASFLDAEQDSDSFIPVAHILQAQVTSIAWTNRPDLGIEPLPACDHSLFIAGTRAGSCIIMRHESSSMEVIERLQIADSWITHVAISRWVNTGLGQCFAFLVATAANGRILAGKLKLTLTPGNNTASTDFEPLPDISSDIKGSATGVHWVNSVSKDPILVCCTPGHVHLWRHSEDNDGWSGLRTLTLHTQRLCVSSTAFSTPSGIQHLASLDAVCISLSDGSFYTVHSISKDPSLIPPAGCDGFSSEAMSAGARSVSIQCASGGVQFKDMCRVSGMTTYGYASFAWIYESCCLSDFSYKHDSKQNITLVVANLRDELNDENFLQALTEVLSSTNAVTAEAPLALLRPSLLRLMRHDSINRLFPRIVEILQSPITDNPSFAIGLFSGALNAEARLQFRRSLEQHLFGWSSILWRRLRLIVADLIWNLSPADAQRQEECGMVAKNLLVAISEHILQVIIRHLAAFSSLLSAADIPFVLRIATQTMLPDYPPELHAESQALMIQLSTMGLYDLSTPLSPQSLDERCPACGAEVPFNDISQAQCANGHVWKRCSITSFLLATTAIRTCICCTRKALLPSALSESSHAGLCIGGNSWVVQELIEAVRRCLFCGNSFVTVV</sequence>
<feature type="domain" description="Transcription factor IIIC putative zinc-finger" evidence="1">
    <location>
        <begin position="547"/>
        <end position="641"/>
    </location>
</feature>
<dbReference type="Pfam" id="PF12660">
    <property type="entry name" value="zf-TFIIIC"/>
    <property type="match status" value="1"/>
</dbReference>
<evidence type="ECO:0000313" key="3">
    <source>
        <dbReference type="Proteomes" id="UP001556367"/>
    </source>
</evidence>
<accession>A0ABR3JW89</accession>
<dbReference type="PANTHER" id="PTHR15496:SF2">
    <property type="entry name" value="GENERAL TRANSCRIPTION FACTOR 3C POLYPEPTIDE 4"/>
    <property type="match status" value="1"/>
</dbReference>
<organism evidence="2 3">
    <name type="scientific">Hohenbuehelia grisea</name>
    <dbReference type="NCBI Taxonomy" id="104357"/>
    <lineage>
        <taxon>Eukaryota</taxon>
        <taxon>Fungi</taxon>
        <taxon>Dikarya</taxon>
        <taxon>Basidiomycota</taxon>
        <taxon>Agaricomycotina</taxon>
        <taxon>Agaricomycetes</taxon>
        <taxon>Agaricomycetidae</taxon>
        <taxon>Agaricales</taxon>
        <taxon>Pleurotineae</taxon>
        <taxon>Pleurotaceae</taxon>
        <taxon>Hohenbuehelia</taxon>
    </lineage>
</organism>
<name>A0ABR3JW89_9AGAR</name>
<evidence type="ECO:0000259" key="1">
    <source>
        <dbReference type="Pfam" id="PF12660"/>
    </source>
</evidence>
<protein>
    <recommendedName>
        <fullName evidence="1">Transcription factor IIIC putative zinc-finger domain-containing protein</fullName>
    </recommendedName>
</protein>
<dbReference type="InterPro" id="IPR024764">
    <property type="entry name" value="TFIIIC_Znf"/>
</dbReference>
<proteinExistence type="predicted"/>
<dbReference type="InterPro" id="IPR036322">
    <property type="entry name" value="WD40_repeat_dom_sf"/>
</dbReference>
<gene>
    <name evidence="2" type="ORF">HGRIS_011494</name>
</gene>
<dbReference type="EMBL" id="JASNQZ010000002">
    <property type="protein sequence ID" value="KAL0959812.1"/>
    <property type="molecule type" value="Genomic_DNA"/>
</dbReference>
<evidence type="ECO:0000313" key="2">
    <source>
        <dbReference type="EMBL" id="KAL0959812.1"/>
    </source>
</evidence>
<comment type="caution">
    <text evidence="2">The sequence shown here is derived from an EMBL/GenBank/DDBJ whole genome shotgun (WGS) entry which is preliminary data.</text>
</comment>
<reference evidence="3" key="1">
    <citation type="submission" date="2024-06" db="EMBL/GenBank/DDBJ databases">
        <title>Multi-omics analyses provide insights into the biosynthesis of the anticancer antibiotic pleurotin in Hohenbuehelia grisea.</title>
        <authorList>
            <person name="Weaver J.A."/>
            <person name="Alberti F."/>
        </authorList>
    </citation>
    <scope>NUCLEOTIDE SEQUENCE [LARGE SCALE GENOMIC DNA]</scope>
    <source>
        <strain evidence="3">T-177</strain>
    </source>
</reference>
<dbReference type="Proteomes" id="UP001556367">
    <property type="component" value="Unassembled WGS sequence"/>
</dbReference>
<dbReference type="SUPFAM" id="SSF50978">
    <property type="entry name" value="WD40 repeat-like"/>
    <property type="match status" value="1"/>
</dbReference>
<dbReference type="InterPro" id="IPR044230">
    <property type="entry name" value="GTF3C4"/>
</dbReference>
<keyword evidence="3" id="KW-1185">Reference proteome</keyword>
<dbReference type="PANTHER" id="PTHR15496">
    <property type="entry name" value="GENERAL TRANSCRIPTION FACTOR 3C POLYPEPTIDE 4 FAMILY"/>
    <property type="match status" value="1"/>
</dbReference>